<dbReference type="InParanoid" id="A0A7N6A7Q7"/>
<dbReference type="Pfam" id="PF24681">
    <property type="entry name" value="Kelch_KLHDC2_KLHL20_DRC7"/>
    <property type="match status" value="2"/>
</dbReference>
<dbReference type="OrthoDB" id="432528at2759"/>
<sequence length="435" mass="48484">MPAMSQTSNSLWTALLQSSPSPCDRYKHACCSYDGSVYILGGRDTSCLRDFWRYSVVRNEWTELSCTSEAAPEELEEHSMVAYKGVLYVFGGMLDSAYTKCKCALWVFDIAKQKWVHCQGKPRSLQAQAPTNRKGHSAVVMGSAMLLYGGFVDMKGSSQDFWSLNFDTMDWSLLNGSQKGSLGPGPRHSHSAVVYQDCMYVFGGLKGLREQRDFWKWNSTSHVWSILRTRSAPSKLTGHSAVVYKDSMLVFGGGESQNSPKNCLWRYSFTTQTWGEVATHPGSVAPNKIHHCCTGLGPSYESNTSSPSSSSRLDNKPRPFNNKCFPTPLTFLGSEGAIELETFSPDKCYRSLLKCSEPDSSKQGLTGKNAQDTGNCLTFENKCLKKQWSFTQEDLPHDEDEDIAKHLPDLLLIVGGRPCTSHSPVSLWHMTMTDW</sequence>
<evidence type="ECO:0000313" key="4">
    <source>
        <dbReference type="Ensembl" id="ENSATEP00000043312.1"/>
    </source>
</evidence>
<evidence type="ECO:0000256" key="1">
    <source>
        <dbReference type="ARBA" id="ARBA00022441"/>
    </source>
</evidence>
<dbReference type="InterPro" id="IPR051568">
    <property type="entry name" value="LZTR1/Attractin"/>
</dbReference>
<dbReference type="CTD" id="555952"/>
<dbReference type="GeneID" id="113173037"/>
<feature type="region of interest" description="Disordered" evidence="3">
    <location>
        <begin position="300"/>
        <end position="319"/>
    </location>
</feature>
<dbReference type="InterPro" id="IPR015915">
    <property type="entry name" value="Kelch-typ_b-propeller"/>
</dbReference>
<proteinExistence type="predicted"/>
<dbReference type="Gene3D" id="2.120.10.80">
    <property type="entry name" value="Kelch-type beta propeller"/>
    <property type="match status" value="2"/>
</dbReference>
<dbReference type="AlphaFoldDB" id="A0A7N6A7Q7"/>
<keyword evidence="5" id="KW-1185">Reference proteome</keyword>
<keyword evidence="2" id="KW-0677">Repeat</keyword>
<feature type="compositionally biased region" description="Low complexity" evidence="3">
    <location>
        <begin position="300"/>
        <end position="311"/>
    </location>
</feature>
<accession>A0A7N6A7Q7</accession>
<dbReference type="SUPFAM" id="SSF117281">
    <property type="entry name" value="Kelch motif"/>
    <property type="match status" value="1"/>
</dbReference>
<organism evidence="4 5">
    <name type="scientific">Anabas testudineus</name>
    <name type="common">Climbing perch</name>
    <name type="synonym">Anthias testudineus</name>
    <dbReference type="NCBI Taxonomy" id="64144"/>
    <lineage>
        <taxon>Eukaryota</taxon>
        <taxon>Metazoa</taxon>
        <taxon>Chordata</taxon>
        <taxon>Craniata</taxon>
        <taxon>Vertebrata</taxon>
        <taxon>Euteleostomi</taxon>
        <taxon>Actinopterygii</taxon>
        <taxon>Neopterygii</taxon>
        <taxon>Teleostei</taxon>
        <taxon>Neoteleostei</taxon>
        <taxon>Acanthomorphata</taxon>
        <taxon>Anabantaria</taxon>
        <taxon>Anabantiformes</taxon>
        <taxon>Anabantoidei</taxon>
        <taxon>Anabantidae</taxon>
        <taxon>Anabas</taxon>
    </lineage>
</organism>
<protein>
    <submittedName>
        <fullName evidence="4">Uncharacterized protein</fullName>
    </submittedName>
</protein>
<evidence type="ECO:0000256" key="3">
    <source>
        <dbReference type="SAM" id="MobiDB-lite"/>
    </source>
</evidence>
<dbReference type="GO" id="GO:0005794">
    <property type="term" value="C:Golgi apparatus"/>
    <property type="evidence" value="ECO:0007669"/>
    <property type="project" value="TreeGrafter"/>
</dbReference>
<dbReference type="GeneTree" id="ENSGT00940000165735"/>
<dbReference type="RefSeq" id="XP_026232084.1">
    <property type="nucleotide sequence ID" value="XM_026376299.2"/>
</dbReference>
<reference evidence="4" key="2">
    <citation type="submission" date="2025-08" db="UniProtKB">
        <authorList>
            <consortium name="Ensembl"/>
        </authorList>
    </citation>
    <scope>IDENTIFICATION</scope>
</reference>
<evidence type="ECO:0000256" key="2">
    <source>
        <dbReference type="ARBA" id="ARBA00022737"/>
    </source>
</evidence>
<dbReference type="RefSeq" id="XP_026232082.1">
    <property type="nucleotide sequence ID" value="XM_026376297.2"/>
</dbReference>
<dbReference type="Ensembl" id="ENSATET00000061833.2">
    <property type="protein sequence ID" value="ENSATEP00000043312.1"/>
    <property type="gene ID" value="ENSATEG00000026038.2"/>
</dbReference>
<keyword evidence="1" id="KW-0880">Kelch repeat</keyword>
<evidence type="ECO:0000313" key="5">
    <source>
        <dbReference type="Proteomes" id="UP000265040"/>
    </source>
</evidence>
<dbReference type="Proteomes" id="UP000265040">
    <property type="component" value="Chromosome 21"/>
</dbReference>
<dbReference type="PANTHER" id="PTHR46376">
    <property type="entry name" value="LEUCINE-ZIPPER-LIKE TRANSCRIPTIONAL REGULATOR 1"/>
    <property type="match status" value="1"/>
</dbReference>
<dbReference type="PANTHER" id="PTHR46376:SF1">
    <property type="entry name" value="LEUCINE-ZIPPER-LIKE TRANSCRIPTIONAL REGULATOR 1"/>
    <property type="match status" value="1"/>
</dbReference>
<reference evidence="4" key="3">
    <citation type="submission" date="2025-09" db="UniProtKB">
        <authorList>
            <consortium name="Ensembl"/>
        </authorList>
    </citation>
    <scope>IDENTIFICATION</scope>
</reference>
<dbReference type="RefSeq" id="XP_026232083.1">
    <property type="nucleotide sequence ID" value="XM_026376298.2"/>
</dbReference>
<reference evidence="4" key="1">
    <citation type="submission" date="2021-04" db="EMBL/GenBank/DDBJ databases">
        <authorList>
            <consortium name="Wellcome Sanger Institute Data Sharing"/>
        </authorList>
    </citation>
    <scope>NUCLEOTIDE SEQUENCE [LARGE SCALE GENOMIC DNA]</scope>
</reference>
<name>A0A7N6A7Q7_ANATE</name>